<feature type="domain" description="Glycoside hydrolase family 9" evidence="10">
    <location>
        <begin position="30"/>
        <end position="483"/>
    </location>
</feature>
<keyword evidence="5 8" id="KW-0119">Carbohydrate metabolism</keyword>
<accession>A0A2P6SMF3</accession>
<evidence type="ECO:0000256" key="3">
    <source>
        <dbReference type="ARBA" id="ARBA00022801"/>
    </source>
</evidence>
<comment type="catalytic activity">
    <reaction evidence="1 9">
        <text>Endohydrolysis of (1-&gt;4)-beta-D-glucosidic linkages in cellulose, lichenin and cereal beta-D-glucans.</text>
        <dbReference type="EC" id="3.2.1.4"/>
    </reaction>
</comment>
<dbReference type="Pfam" id="PF00759">
    <property type="entry name" value="Glyco_hydro_9"/>
    <property type="match status" value="1"/>
</dbReference>
<dbReference type="InterPro" id="IPR001701">
    <property type="entry name" value="Glyco_hydro_9"/>
</dbReference>
<feature type="chain" id="PRO_5015023439" description="Endoglucanase" evidence="9">
    <location>
        <begin position="23"/>
        <end position="492"/>
    </location>
</feature>
<dbReference type="EC" id="3.2.1.4" evidence="9"/>
<dbReference type="OMA" id="CHEGDLY"/>
<evidence type="ECO:0000256" key="5">
    <source>
        <dbReference type="ARBA" id="ARBA00023277"/>
    </source>
</evidence>
<dbReference type="PANTHER" id="PTHR22298">
    <property type="entry name" value="ENDO-1,4-BETA-GLUCANASE"/>
    <property type="match status" value="1"/>
</dbReference>
<protein>
    <recommendedName>
        <fullName evidence="9">Endoglucanase</fullName>
        <ecNumber evidence="9">3.2.1.4</ecNumber>
    </recommendedName>
</protein>
<evidence type="ECO:0000313" key="12">
    <source>
        <dbReference type="Proteomes" id="UP000238479"/>
    </source>
</evidence>
<dbReference type="InterPro" id="IPR018221">
    <property type="entry name" value="Glyco_hydro_9_His_AS"/>
</dbReference>
<name>A0A2P6SMF3_ROSCH</name>
<dbReference type="FunFam" id="1.50.10.10:FF:000020">
    <property type="entry name" value="Endoglucanase"/>
    <property type="match status" value="1"/>
</dbReference>
<keyword evidence="3 8" id="KW-0378">Hydrolase</keyword>
<reference evidence="11 12" key="1">
    <citation type="journal article" date="2018" name="Nat. Genet.">
        <title>The Rosa genome provides new insights in the design of modern roses.</title>
        <authorList>
            <person name="Bendahmane M."/>
        </authorList>
    </citation>
    <scope>NUCLEOTIDE SEQUENCE [LARGE SCALE GENOMIC DNA]</scope>
    <source>
        <strain evidence="12">cv. Old Blush</strain>
    </source>
</reference>
<evidence type="ECO:0000256" key="1">
    <source>
        <dbReference type="ARBA" id="ARBA00000966"/>
    </source>
</evidence>
<dbReference type="AlphaFoldDB" id="A0A2P6SMF3"/>
<dbReference type="PROSITE" id="PS00592">
    <property type="entry name" value="GH9_2"/>
    <property type="match status" value="1"/>
</dbReference>
<comment type="caution">
    <text evidence="11">The sequence shown here is derived from an EMBL/GenBank/DDBJ whole genome shotgun (WGS) entry which is preliminary data.</text>
</comment>
<dbReference type="SUPFAM" id="SSF48208">
    <property type="entry name" value="Six-hairpin glycosidases"/>
    <property type="match status" value="1"/>
</dbReference>
<dbReference type="EMBL" id="PDCK01000039">
    <property type="protein sequence ID" value="PRQ59839.1"/>
    <property type="molecule type" value="Genomic_DNA"/>
</dbReference>
<evidence type="ECO:0000313" key="11">
    <source>
        <dbReference type="EMBL" id="PRQ59839.1"/>
    </source>
</evidence>
<dbReference type="GO" id="GO:0030245">
    <property type="term" value="P:cellulose catabolic process"/>
    <property type="evidence" value="ECO:0007669"/>
    <property type="project" value="UniProtKB-KW"/>
</dbReference>
<proteinExistence type="inferred from homology"/>
<evidence type="ECO:0000256" key="8">
    <source>
        <dbReference type="PROSITE-ProRule" id="PRU10059"/>
    </source>
</evidence>
<gene>
    <name evidence="11" type="ORF">RchiOBHm_Chr1g0374591</name>
</gene>
<dbReference type="Gene3D" id="1.50.10.10">
    <property type="match status" value="1"/>
</dbReference>
<evidence type="ECO:0000256" key="2">
    <source>
        <dbReference type="ARBA" id="ARBA00007072"/>
    </source>
</evidence>
<sequence length="492" mass="54328">MCTNFLLLRLLIAAGLLAMATAAKVTPHNYADALSKSILFFEGQRSGKLPNSQRMNWRKDSALHDGSDVHRDLVGGYHDAGDNVKFNFPMAFTTTLLSWSVLEFGDLMGSELQHALEAIRWATDYFLKATNDPGSVVGVVGDPNGDHACWQRPEDLDTPRTTYVVTKEKPGSEVSAEIAAMLAASSIVFNQSDKAYSDSLLKRAIQVFQFADQYQGSYNTSIGDGACPFYCDFSGYMLYKATKEPNYWKYVKDHIHNLESSNTVVRNVDGSPVPFGWDSMHAGINILVSQWVMTDPANSNPFIPKADQLICSILPESPAPKSVTYSPGGLLFKPGCCNLQHMTSLSFLLIVYARYLKGANRTINCGNNVVLGPAHLINFTRKQVDYILGSNPLGMSYMVGYGTKFPQRIHHRASVVPSMDKHPQHMRCHDGDQYFKSQAPNQNLLIGAVVGGPAENDTFEDSRYDPGQSEPVTYNNAPFVGVLAFFKALYNL</sequence>
<dbReference type="InterPro" id="IPR008928">
    <property type="entry name" value="6-hairpin_glycosidase_sf"/>
</dbReference>
<evidence type="ECO:0000256" key="4">
    <source>
        <dbReference type="ARBA" id="ARBA00023001"/>
    </source>
</evidence>
<keyword evidence="7 8" id="KW-0624">Polysaccharide degradation</keyword>
<dbReference type="STRING" id="74649.A0A2P6SMF3"/>
<keyword evidence="9" id="KW-0732">Signal</keyword>
<dbReference type="InterPro" id="IPR012341">
    <property type="entry name" value="6hp_glycosidase-like_sf"/>
</dbReference>
<evidence type="ECO:0000256" key="6">
    <source>
        <dbReference type="ARBA" id="ARBA00023295"/>
    </source>
</evidence>
<dbReference type="Proteomes" id="UP000238479">
    <property type="component" value="Chromosome 1"/>
</dbReference>
<evidence type="ECO:0000256" key="9">
    <source>
        <dbReference type="RuleBase" id="RU361166"/>
    </source>
</evidence>
<organism evidence="11 12">
    <name type="scientific">Rosa chinensis</name>
    <name type="common">China rose</name>
    <dbReference type="NCBI Taxonomy" id="74649"/>
    <lineage>
        <taxon>Eukaryota</taxon>
        <taxon>Viridiplantae</taxon>
        <taxon>Streptophyta</taxon>
        <taxon>Embryophyta</taxon>
        <taxon>Tracheophyta</taxon>
        <taxon>Spermatophyta</taxon>
        <taxon>Magnoliopsida</taxon>
        <taxon>eudicotyledons</taxon>
        <taxon>Gunneridae</taxon>
        <taxon>Pentapetalae</taxon>
        <taxon>rosids</taxon>
        <taxon>fabids</taxon>
        <taxon>Rosales</taxon>
        <taxon>Rosaceae</taxon>
        <taxon>Rosoideae</taxon>
        <taxon>Rosoideae incertae sedis</taxon>
        <taxon>Rosa</taxon>
    </lineage>
</organism>
<dbReference type="GO" id="GO:0008810">
    <property type="term" value="F:cellulase activity"/>
    <property type="evidence" value="ECO:0007669"/>
    <property type="project" value="UniProtKB-EC"/>
</dbReference>
<evidence type="ECO:0000259" key="10">
    <source>
        <dbReference type="Pfam" id="PF00759"/>
    </source>
</evidence>
<dbReference type="Gramene" id="PRQ59839">
    <property type="protein sequence ID" value="PRQ59839"/>
    <property type="gene ID" value="RchiOBHm_Chr1g0374591"/>
</dbReference>
<keyword evidence="4 9" id="KW-0136">Cellulose degradation</keyword>
<comment type="similarity">
    <text evidence="2 8 9">Belongs to the glycosyl hydrolase 9 (cellulase E) family.</text>
</comment>
<keyword evidence="6 8" id="KW-0326">Glycosidase</keyword>
<feature type="signal peptide" evidence="9">
    <location>
        <begin position="1"/>
        <end position="22"/>
    </location>
</feature>
<evidence type="ECO:0000256" key="7">
    <source>
        <dbReference type="ARBA" id="ARBA00023326"/>
    </source>
</evidence>
<feature type="active site" evidence="8">
    <location>
        <position position="410"/>
    </location>
</feature>
<keyword evidence="12" id="KW-1185">Reference proteome</keyword>